<sequence length="94" mass="11089">MQSIGILIDTVIWIFTWVLIINIALGWLIHFNILNPRQQLVRMVGEVTYRVTEPALRPIRRYIPSVGGLDLSPIVLILLLQFLRNLMWEYVIYR</sequence>
<keyword evidence="4" id="KW-1185">Reference proteome</keyword>
<proteinExistence type="inferred from homology"/>
<dbReference type="Proteomes" id="UP001271769">
    <property type="component" value="Unassembled WGS sequence"/>
</dbReference>
<dbReference type="PANTHER" id="PTHR33219:SF14">
    <property type="entry name" value="PROTEIN COFACTOR ASSEMBLY OF COMPLEX C SUBUNIT B CCB3, CHLOROPLASTIC-RELATED"/>
    <property type="match status" value="1"/>
</dbReference>
<evidence type="ECO:0000256" key="1">
    <source>
        <dbReference type="ARBA" id="ARBA00010894"/>
    </source>
</evidence>
<comment type="similarity">
    <text evidence="1">Belongs to the YggT family.</text>
</comment>
<dbReference type="RefSeq" id="WP_320498860.1">
    <property type="nucleotide sequence ID" value="NZ_JAXCLX010000001.1"/>
</dbReference>
<feature type="transmembrane region" description="Helical" evidence="2">
    <location>
        <begin position="12"/>
        <end position="34"/>
    </location>
</feature>
<gene>
    <name evidence="3" type="ORF">SMD31_01560</name>
</gene>
<name>A0ABU5DTC4_9PROT</name>
<dbReference type="Pfam" id="PF02325">
    <property type="entry name" value="CCB3_YggT"/>
    <property type="match status" value="1"/>
</dbReference>
<reference evidence="3 4" key="1">
    <citation type="journal article" date="2013" name="Antonie Van Leeuwenhoek">
        <title>Dongia rigui sp. nov., isolated from freshwater of a large wetland in Korea.</title>
        <authorList>
            <person name="Baik K.S."/>
            <person name="Hwang Y.M."/>
            <person name="Choi J.S."/>
            <person name="Kwon J."/>
            <person name="Seong C.N."/>
        </authorList>
    </citation>
    <scope>NUCLEOTIDE SEQUENCE [LARGE SCALE GENOMIC DNA]</scope>
    <source>
        <strain evidence="3 4">04SU4-P</strain>
    </source>
</reference>
<evidence type="ECO:0000313" key="4">
    <source>
        <dbReference type="Proteomes" id="UP001271769"/>
    </source>
</evidence>
<feature type="transmembrane region" description="Helical" evidence="2">
    <location>
        <begin position="62"/>
        <end position="83"/>
    </location>
</feature>
<keyword evidence="2" id="KW-0472">Membrane</keyword>
<comment type="caution">
    <text evidence="3">The sequence shown here is derived from an EMBL/GenBank/DDBJ whole genome shotgun (WGS) entry which is preliminary data.</text>
</comment>
<dbReference type="InterPro" id="IPR003425">
    <property type="entry name" value="CCB3/YggT"/>
</dbReference>
<evidence type="ECO:0000313" key="3">
    <source>
        <dbReference type="EMBL" id="MDY0870584.1"/>
    </source>
</evidence>
<protein>
    <submittedName>
        <fullName evidence="3">YggT family protein</fullName>
    </submittedName>
</protein>
<accession>A0ABU5DTC4</accession>
<keyword evidence="2" id="KW-0812">Transmembrane</keyword>
<dbReference type="PANTHER" id="PTHR33219">
    <property type="entry name" value="YLMG HOMOLOG PROTEIN 2, CHLOROPLASTIC"/>
    <property type="match status" value="1"/>
</dbReference>
<evidence type="ECO:0000256" key="2">
    <source>
        <dbReference type="SAM" id="Phobius"/>
    </source>
</evidence>
<keyword evidence="2" id="KW-1133">Transmembrane helix</keyword>
<organism evidence="3 4">
    <name type="scientific">Dongia rigui</name>
    <dbReference type="NCBI Taxonomy" id="940149"/>
    <lineage>
        <taxon>Bacteria</taxon>
        <taxon>Pseudomonadati</taxon>
        <taxon>Pseudomonadota</taxon>
        <taxon>Alphaproteobacteria</taxon>
        <taxon>Rhodospirillales</taxon>
        <taxon>Dongiaceae</taxon>
        <taxon>Dongia</taxon>
    </lineage>
</organism>
<dbReference type="EMBL" id="JAXCLX010000001">
    <property type="protein sequence ID" value="MDY0870584.1"/>
    <property type="molecule type" value="Genomic_DNA"/>
</dbReference>